<dbReference type="PROSITE" id="PS51502">
    <property type="entry name" value="S_R_A_B_BARREL"/>
    <property type="match status" value="1"/>
</dbReference>
<accession>A0ABS1X5L9</accession>
<evidence type="ECO:0000259" key="2">
    <source>
        <dbReference type="PROSITE" id="PS51502"/>
    </source>
</evidence>
<name>A0ABS1X5L9_9GAMM</name>
<keyword evidence="4" id="KW-1185">Reference proteome</keyword>
<reference evidence="3 4" key="1">
    <citation type="journal article" date="2021" name="Int. J. Syst. Evol. Microbiol.">
        <title>Steroidobacter gossypii sp. nov., isolated from soil of cotton cropping field.</title>
        <authorList>
            <person name="Huang R."/>
            <person name="Yang S."/>
            <person name="Zhen C."/>
            <person name="Liu W."/>
        </authorList>
    </citation>
    <scope>NUCLEOTIDE SEQUENCE [LARGE SCALE GENOMIC DNA]</scope>
    <source>
        <strain evidence="3 4">S1-65</strain>
    </source>
</reference>
<organism evidence="3 4">
    <name type="scientific">Steroidobacter gossypii</name>
    <dbReference type="NCBI Taxonomy" id="2805490"/>
    <lineage>
        <taxon>Bacteria</taxon>
        <taxon>Pseudomonadati</taxon>
        <taxon>Pseudomonadota</taxon>
        <taxon>Gammaproteobacteria</taxon>
        <taxon>Steroidobacterales</taxon>
        <taxon>Steroidobacteraceae</taxon>
        <taxon>Steroidobacter</taxon>
    </lineage>
</organism>
<dbReference type="SUPFAM" id="SSF54909">
    <property type="entry name" value="Dimeric alpha+beta barrel"/>
    <property type="match status" value="1"/>
</dbReference>
<comment type="caution">
    <text evidence="3">The sequence shown here is derived from an EMBL/GenBank/DDBJ whole genome shotgun (WGS) entry which is preliminary data.</text>
</comment>
<dbReference type="InterPro" id="IPR013097">
    <property type="entry name" value="Dabb"/>
</dbReference>
<evidence type="ECO:0000256" key="1">
    <source>
        <dbReference type="SAM" id="SignalP"/>
    </source>
</evidence>
<dbReference type="SMART" id="SM00886">
    <property type="entry name" value="Dabb"/>
    <property type="match status" value="1"/>
</dbReference>
<dbReference type="Proteomes" id="UP000661077">
    <property type="component" value="Unassembled WGS sequence"/>
</dbReference>
<feature type="chain" id="PRO_5045598525" evidence="1">
    <location>
        <begin position="23"/>
        <end position="149"/>
    </location>
</feature>
<feature type="domain" description="Stress-response A/B barrel" evidence="2">
    <location>
        <begin position="47"/>
        <end position="143"/>
    </location>
</feature>
<dbReference type="Pfam" id="PF07876">
    <property type="entry name" value="Dabb"/>
    <property type="match status" value="1"/>
</dbReference>
<dbReference type="InterPro" id="IPR006311">
    <property type="entry name" value="TAT_signal"/>
</dbReference>
<sequence>MSTHNRRQVLTAAAALAGASIAAESAAAPASGKGGKELGGKATTPPVVHHVFFWLKNPKSKQDLDKLLAGLRTLAGIETVKAIHIGVPAETEQRGVVDASYSASEILFFDDVAGQNAYQIHPIHKQFVADCEHLWERVVVYDVKPAPLS</sequence>
<keyword evidence="1" id="KW-0732">Signal</keyword>
<dbReference type="InterPro" id="IPR011008">
    <property type="entry name" value="Dimeric_a/b-barrel"/>
</dbReference>
<feature type="signal peptide" evidence="1">
    <location>
        <begin position="1"/>
        <end position="22"/>
    </location>
</feature>
<dbReference type="Gene3D" id="3.30.70.100">
    <property type="match status" value="1"/>
</dbReference>
<evidence type="ECO:0000313" key="3">
    <source>
        <dbReference type="EMBL" id="MBM0108532.1"/>
    </source>
</evidence>
<protein>
    <submittedName>
        <fullName evidence="3">Dabb family protein</fullName>
    </submittedName>
</protein>
<evidence type="ECO:0000313" key="4">
    <source>
        <dbReference type="Proteomes" id="UP000661077"/>
    </source>
</evidence>
<dbReference type="PROSITE" id="PS51318">
    <property type="entry name" value="TAT"/>
    <property type="match status" value="1"/>
</dbReference>
<dbReference type="EMBL" id="JAEVLS010000008">
    <property type="protein sequence ID" value="MBM0108532.1"/>
    <property type="molecule type" value="Genomic_DNA"/>
</dbReference>
<dbReference type="RefSeq" id="WP_203170685.1">
    <property type="nucleotide sequence ID" value="NZ_JAEVLS010000008.1"/>
</dbReference>
<proteinExistence type="predicted"/>
<gene>
    <name evidence="3" type="ORF">JM946_27685</name>
</gene>